<dbReference type="AlphaFoldDB" id="A0AAD4X5Z7"/>
<protein>
    <submittedName>
        <fullName evidence="1">Uncharacterized protein</fullName>
    </submittedName>
</protein>
<evidence type="ECO:0000313" key="1">
    <source>
        <dbReference type="EMBL" id="KAI3851925.1"/>
    </source>
</evidence>
<dbReference type="EMBL" id="JAJJMB010015809">
    <property type="protein sequence ID" value="KAI3851925.1"/>
    <property type="molecule type" value="Genomic_DNA"/>
</dbReference>
<sequence length="74" mass="7990">MLYSNLVVASGVGICYYGCSEGWSNSVNCVVNGTGLTNGGHPYTMELRLNCSWFMSTSAAEVWSCATADEYMND</sequence>
<name>A0AAD4X5Z7_9MAGN</name>
<proteinExistence type="predicted"/>
<organism evidence="1 2">
    <name type="scientific">Papaver atlanticum</name>
    <dbReference type="NCBI Taxonomy" id="357466"/>
    <lineage>
        <taxon>Eukaryota</taxon>
        <taxon>Viridiplantae</taxon>
        <taxon>Streptophyta</taxon>
        <taxon>Embryophyta</taxon>
        <taxon>Tracheophyta</taxon>
        <taxon>Spermatophyta</taxon>
        <taxon>Magnoliopsida</taxon>
        <taxon>Ranunculales</taxon>
        <taxon>Papaveraceae</taxon>
        <taxon>Papaveroideae</taxon>
        <taxon>Papaver</taxon>
    </lineage>
</organism>
<reference evidence="1" key="1">
    <citation type="submission" date="2022-04" db="EMBL/GenBank/DDBJ databases">
        <title>A functionally conserved STORR gene fusion in Papaver species that diverged 16.8 million years ago.</title>
        <authorList>
            <person name="Catania T."/>
        </authorList>
    </citation>
    <scope>NUCLEOTIDE SEQUENCE</scope>
    <source>
        <strain evidence="1">S-188037</strain>
    </source>
</reference>
<evidence type="ECO:0000313" key="2">
    <source>
        <dbReference type="Proteomes" id="UP001202328"/>
    </source>
</evidence>
<accession>A0AAD4X5Z7</accession>
<dbReference type="Proteomes" id="UP001202328">
    <property type="component" value="Unassembled WGS sequence"/>
</dbReference>
<gene>
    <name evidence="1" type="ORF">MKW98_019924</name>
</gene>
<keyword evidence="2" id="KW-1185">Reference proteome</keyword>
<comment type="caution">
    <text evidence="1">The sequence shown here is derived from an EMBL/GenBank/DDBJ whole genome shotgun (WGS) entry which is preliminary data.</text>
</comment>